<keyword evidence="2" id="KW-1185">Reference proteome</keyword>
<proteinExistence type="predicted"/>
<evidence type="ECO:0000313" key="2">
    <source>
        <dbReference type="Proteomes" id="UP001294570"/>
    </source>
</evidence>
<sequence>MQDQYFTFNMFDAQAWYARDVILDKIQLPELAVRQADEQEWLAEYEKVTNVDGDIDFQAQYIRDLTNVTDYPEFAVEKQGEIFKEWQKDKKVDIMGFREKAYRSTLTNTLAPELPEPWLDILDDSLEHFLNLPFCSKTPKKKVS</sequence>
<dbReference type="EMBL" id="JAXIVU010000002">
    <property type="protein sequence ID" value="MDY7218489.1"/>
    <property type="molecule type" value="Genomic_DNA"/>
</dbReference>
<dbReference type="RefSeq" id="WP_321552585.1">
    <property type="nucleotide sequence ID" value="NZ_JAXIVU010000002.1"/>
</dbReference>
<comment type="caution">
    <text evidence="1">The sequence shown here is derived from an EMBL/GenBank/DDBJ whole genome shotgun (WGS) entry which is preliminary data.</text>
</comment>
<name>A0ABU5GNQ7_9GAMM</name>
<gene>
    <name evidence="1" type="ORF">TOI97_02680</name>
</gene>
<organism evidence="1 2">
    <name type="scientific">Denitrificimonas halotolerans</name>
    <dbReference type="NCBI Taxonomy" id="3098930"/>
    <lineage>
        <taxon>Bacteria</taxon>
        <taxon>Pseudomonadati</taxon>
        <taxon>Pseudomonadota</taxon>
        <taxon>Gammaproteobacteria</taxon>
        <taxon>Pseudomonadales</taxon>
        <taxon>Pseudomonadaceae</taxon>
        <taxon>Denitrificimonas</taxon>
    </lineage>
</organism>
<protein>
    <submittedName>
        <fullName evidence="1">Uncharacterized protein</fullName>
    </submittedName>
</protein>
<accession>A0ABU5GNQ7</accession>
<dbReference type="InterPro" id="IPR036188">
    <property type="entry name" value="FAD/NAD-bd_sf"/>
</dbReference>
<dbReference type="Proteomes" id="UP001294570">
    <property type="component" value="Unassembled WGS sequence"/>
</dbReference>
<reference evidence="1 2" key="1">
    <citation type="submission" date="2023-12" db="EMBL/GenBank/DDBJ databases">
        <title>Denitrificimonas halotolerans sp. nov.,a novel species isolated from landfill leachate.</title>
        <authorList>
            <person name="Wang S."/>
        </authorList>
    </citation>
    <scope>NUCLEOTIDE SEQUENCE [LARGE SCALE GENOMIC DNA]</scope>
    <source>
        <strain evidence="1 2">JX-1</strain>
    </source>
</reference>
<dbReference type="Gene3D" id="3.50.50.60">
    <property type="entry name" value="FAD/NAD(P)-binding domain"/>
    <property type="match status" value="1"/>
</dbReference>
<evidence type="ECO:0000313" key="1">
    <source>
        <dbReference type="EMBL" id="MDY7218489.1"/>
    </source>
</evidence>